<sequence>MQSQPLSSSTKPESTPTMASRRFEQQQQEGFVDEIKPILSKDLSTSFNNNIKNQQRRRKVPSNGSYSTSASQFLSRQQSFRRDVEHAAAETFLLTRLSFTLLRYLGVGYRWITKFIALTCYAMLLMPGFLQVAYYYFFSKQVHRSIVYGDQPRNRLDLYLPVNFDGPKPVVAFVTGGAWIIGYKAWGSLLGRRLAERDVIVACIDYSYKAWGSLLGRRLAERDVIVACIDYRNFPQGTISDMVQDVSQGISYVCNNIADYGGDPNRIYLVGQSAGAHIASCVLVEQAIKESRKGDGISWSVSQIKAYFGISGGYNILNLVDHFHGRGLYRSIFLSIMEGMESLPRFSPEVVVQDPSIKSAVSLLPRIVLLHGTADCSIPSEASETFADALRKVGAQVELILYKEKTHTDLFLQDPLRGGKDELLEDVLSIIQAGETETIAKDREAPPIKRLVPELMLQLARKISPF</sequence>
<dbReference type="OrthoDB" id="6495301at2759"/>
<dbReference type="Proteomes" id="UP000554482">
    <property type="component" value="Unassembled WGS sequence"/>
</dbReference>
<accession>A0A7J6W1A8</accession>
<keyword evidence="7" id="KW-0472">Membrane</keyword>
<comment type="catalytic activity">
    <reaction evidence="5">
        <text>[protein]-C-terminal S-[(2E,6E)-farnesyl]-L-cysteine methyl ester + H2O = [protein]-C-terminal S-[(2E,6E)-farnesyl]-L-cysteine + methanol + H(+)</text>
        <dbReference type="Rhea" id="RHEA:48520"/>
        <dbReference type="Rhea" id="RHEA-COMP:12125"/>
        <dbReference type="Rhea" id="RHEA-COMP:12126"/>
        <dbReference type="ChEBI" id="CHEBI:15377"/>
        <dbReference type="ChEBI" id="CHEBI:15378"/>
        <dbReference type="ChEBI" id="CHEBI:17790"/>
        <dbReference type="ChEBI" id="CHEBI:90510"/>
        <dbReference type="ChEBI" id="CHEBI:90511"/>
        <dbReference type="EC" id="3.1.1.n2"/>
    </reaction>
</comment>
<dbReference type="Pfam" id="PF20434">
    <property type="entry name" value="BD-FAE"/>
    <property type="match status" value="1"/>
</dbReference>
<keyword evidence="7" id="KW-1133">Transmembrane helix</keyword>
<dbReference type="EMBL" id="JABWDY010023097">
    <property type="protein sequence ID" value="KAF5191186.1"/>
    <property type="molecule type" value="Genomic_DNA"/>
</dbReference>
<evidence type="ECO:0000256" key="2">
    <source>
        <dbReference type="ARBA" id="ARBA00022801"/>
    </source>
</evidence>
<evidence type="ECO:0000313" key="9">
    <source>
        <dbReference type="EMBL" id="KAF5191186.1"/>
    </source>
</evidence>
<dbReference type="Gene3D" id="3.40.50.1820">
    <property type="entry name" value="alpha/beta hydrolase"/>
    <property type="match status" value="2"/>
</dbReference>
<gene>
    <name evidence="9" type="ORF">FRX31_019220</name>
</gene>
<evidence type="ECO:0000256" key="3">
    <source>
        <dbReference type="ARBA" id="ARBA00038028"/>
    </source>
</evidence>
<feature type="transmembrane region" description="Helical" evidence="7">
    <location>
        <begin position="115"/>
        <end position="137"/>
    </location>
</feature>
<feature type="compositionally biased region" description="Polar residues" evidence="6">
    <location>
        <begin position="1"/>
        <end position="18"/>
    </location>
</feature>
<keyword evidence="10" id="KW-1185">Reference proteome</keyword>
<evidence type="ECO:0000256" key="6">
    <source>
        <dbReference type="SAM" id="MobiDB-lite"/>
    </source>
</evidence>
<dbReference type="EC" id="3.1.1.n2" evidence="4"/>
<evidence type="ECO:0000256" key="7">
    <source>
        <dbReference type="SAM" id="Phobius"/>
    </source>
</evidence>
<organism evidence="9 10">
    <name type="scientific">Thalictrum thalictroides</name>
    <name type="common">Rue-anemone</name>
    <name type="synonym">Anemone thalictroides</name>
    <dbReference type="NCBI Taxonomy" id="46969"/>
    <lineage>
        <taxon>Eukaryota</taxon>
        <taxon>Viridiplantae</taxon>
        <taxon>Streptophyta</taxon>
        <taxon>Embryophyta</taxon>
        <taxon>Tracheophyta</taxon>
        <taxon>Spermatophyta</taxon>
        <taxon>Magnoliopsida</taxon>
        <taxon>Ranunculales</taxon>
        <taxon>Ranunculaceae</taxon>
        <taxon>Thalictroideae</taxon>
        <taxon>Thalictrum</taxon>
    </lineage>
</organism>
<protein>
    <recommendedName>
        <fullName evidence="4">protein-S-isoprenylcysteine alpha-carbonyl methylesterase</fullName>
        <ecNumber evidence="4">3.1.1.n2</ecNumber>
    </recommendedName>
</protein>
<evidence type="ECO:0000259" key="8">
    <source>
        <dbReference type="Pfam" id="PF20434"/>
    </source>
</evidence>
<proteinExistence type="inferred from homology"/>
<dbReference type="SUPFAM" id="SSF53474">
    <property type="entry name" value="alpha/beta-Hydrolases"/>
    <property type="match status" value="2"/>
</dbReference>
<dbReference type="InterPro" id="IPR050300">
    <property type="entry name" value="GDXG_lipolytic_enzyme"/>
</dbReference>
<dbReference type="GO" id="GO:0016787">
    <property type="term" value="F:hydrolase activity"/>
    <property type="evidence" value="ECO:0007669"/>
    <property type="project" value="UniProtKB-KW"/>
</dbReference>
<feature type="region of interest" description="Disordered" evidence="6">
    <location>
        <begin position="1"/>
        <end position="32"/>
    </location>
</feature>
<feature type="domain" description="BD-FAE-like" evidence="8">
    <location>
        <begin position="217"/>
        <end position="390"/>
    </location>
</feature>
<evidence type="ECO:0000313" key="10">
    <source>
        <dbReference type="Proteomes" id="UP000554482"/>
    </source>
</evidence>
<evidence type="ECO:0000256" key="4">
    <source>
        <dbReference type="ARBA" id="ARBA00038928"/>
    </source>
</evidence>
<name>A0A7J6W1A8_THATH</name>
<keyword evidence="7" id="KW-0812">Transmembrane</keyword>
<dbReference type="InterPro" id="IPR049492">
    <property type="entry name" value="BD-FAE-like_dom"/>
</dbReference>
<comment type="caution">
    <text evidence="9">The sequence shown here is derived from an EMBL/GenBank/DDBJ whole genome shotgun (WGS) entry which is preliminary data.</text>
</comment>
<evidence type="ECO:0000256" key="1">
    <source>
        <dbReference type="ARBA" id="ARBA00004653"/>
    </source>
</evidence>
<comment type="similarity">
    <text evidence="3">Belongs to the AB hydrolase superfamily. Isoprenylcysteine methylesterase family.</text>
</comment>
<dbReference type="PANTHER" id="PTHR48081:SF33">
    <property type="entry name" value="KYNURENINE FORMAMIDASE"/>
    <property type="match status" value="1"/>
</dbReference>
<dbReference type="AlphaFoldDB" id="A0A7J6W1A8"/>
<reference evidence="9 10" key="1">
    <citation type="submission" date="2020-06" db="EMBL/GenBank/DDBJ databases">
        <title>Transcriptomic and genomic resources for Thalictrum thalictroides and T. hernandezii: Facilitating candidate gene discovery in an emerging model plant lineage.</title>
        <authorList>
            <person name="Arias T."/>
            <person name="Riano-Pachon D.M."/>
            <person name="Di Stilio V.S."/>
        </authorList>
    </citation>
    <scope>NUCLEOTIDE SEQUENCE [LARGE SCALE GENOMIC DNA]</scope>
    <source>
        <strain evidence="10">cv. WT478/WT964</strain>
        <tissue evidence="9">Leaves</tissue>
    </source>
</reference>
<feature type="region of interest" description="Disordered" evidence="6">
    <location>
        <begin position="50"/>
        <end position="70"/>
    </location>
</feature>
<dbReference type="InterPro" id="IPR029058">
    <property type="entry name" value="AB_hydrolase_fold"/>
</dbReference>
<dbReference type="GO" id="GO:0000139">
    <property type="term" value="C:Golgi membrane"/>
    <property type="evidence" value="ECO:0007669"/>
    <property type="project" value="UniProtKB-SubCell"/>
</dbReference>
<dbReference type="PANTHER" id="PTHR48081">
    <property type="entry name" value="AB HYDROLASE SUPERFAMILY PROTEIN C4A8.06C"/>
    <property type="match status" value="1"/>
</dbReference>
<keyword evidence="2" id="KW-0378">Hydrolase</keyword>
<comment type="subcellular location">
    <subcellularLocation>
        <location evidence="1">Golgi apparatus membrane</location>
        <topology evidence="1">Multi-pass membrane protein</topology>
    </subcellularLocation>
</comment>
<evidence type="ECO:0000256" key="5">
    <source>
        <dbReference type="ARBA" id="ARBA00049507"/>
    </source>
</evidence>